<gene>
    <name evidence="3" type="ORF">IZT61_02600</name>
</gene>
<reference evidence="3 4" key="1">
    <citation type="submission" date="2020-11" db="EMBL/GenBank/DDBJ databases">
        <title>Pedobacter endophytica, an endophytic bacteria isolated form Carex pumila.</title>
        <authorList>
            <person name="Peng Y."/>
            <person name="Jiang L."/>
            <person name="Lee J."/>
        </authorList>
    </citation>
    <scope>NUCLEOTIDE SEQUENCE [LARGE SCALE GENOMIC DNA]</scope>
    <source>
        <strain evidence="3 4">JBR3-12</strain>
    </source>
</reference>
<evidence type="ECO:0000313" key="4">
    <source>
        <dbReference type="Proteomes" id="UP000594759"/>
    </source>
</evidence>
<keyword evidence="4" id="KW-1185">Reference proteome</keyword>
<evidence type="ECO:0000259" key="2">
    <source>
        <dbReference type="PROSITE" id="PS50110"/>
    </source>
</evidence>
<evidence type="ECO:0000313" key="3">
    <source>
        <dbReference type="EMBL" id="QPH40190.1"/>
    </source>
</evidence>
<proteinExistence type="predicted"/>
<keyword evidence="1" id="KW-0597">Phosphoprotein</keyword>
<dbReference type="SMART" id="SM00448">
    <property type="entry name" value="REC"/>
    <property type="match status" value="1"/>
</dbReference>
<dbReference type="InterPro" id="IPR001789">
    <property type="entry name" value="Sig_transdc_resp-reg_receiver"/>
</dbReference>
<dbReference type="RefSeq" id="WP_196099646.1">
    <property type="nucleotide sequence ID" value="NZ_CP064939.1"/>
</dbReference>
<feature type="domain" description="Response regulatory" evidence="2">
    <location>
        <begin position="3"/>
        <end position="115"/>
    </location>
</feature>
<sequence length="120" mass="13898">MYNCVIIDDDQLSIDILKTLISQHPAMSTLATYTNPARAINEMLVGEEIDFLFLDIQMEISGIDVARKLRDKVRYLIFVTAYERYAIDAFKVHGDKFLLKPITPEKFSLAIDQILMKERR</sequence>
<name>A0A7S9PZR1_9SPHI</name>
<organism evidence="3 4">
    <name type="scientific">Pedobacter endophyticus</name>
    <dbReference type="NCBI Taxonomy" id="2789740"/>
    <lineage>
        <taxon>Bacteria</taxon>
        <taxon>Pseudomonadati</taxon>
        <taxon>Bacteroidota</taxon>
        <taxon>Sphingobacteriia</taxon>
        <taxon>Sphingobacteriales</taxon>
        <taxon>Sphingobacteriaceae</taxon>
        <taxon>Pedobacter</taxon>
    </lineage>
</organism>
<dbReference type="SUPFAM" id="SSF52172">
    <property type="entry name" value="CheY-like"/>
    <property type="match status" value="1"/>
</dbReference>
<dbReference type="Proteomes" id="UP000594759">
    <property type="component" value="Chromosome"/>
</dbReference>
<dbReference type="KEGG" id="pex:IZT61_02600"/>
<dbReference type="InterPro" id="IPR011006">
    <property type="entry name" value="CheY-like_superfamily"/>
</dbReference>
<dbReference type="GO" id="GO:0000160">
    <property type="term" value="P:phosphorelay signal transduction system"/>
    <property type="evidence" value="ECO:0007669"/>
    <property type="project" value="InterPro"/>
</dbReference>
<dbReference type="Gene3D" id="3.40.50.2300">
    <property type="match status" value="1"/>
</dbReference>
<dbReference type="PROSITE" id="PS50110">
    <property type="entry name" value="RESPONSE_REGULATORY"/>
    <property type="match status" value="1"/>
</dbReference>
<evidence type="ECO:0000256" key="1">
    <source>
        <dbReference type="PROSITE-ProRule" id="PRU00169"/>
    </source>
</evidence>
<dbReference type="Pfam" id="PF00072">
    <property type="entry name" value="Response_reg"/>
    <property type="match status" value="1"/>
</dbReference>
<dbReference type="EMBL" id="CP064939">
    <property type="protein sequence ID" value="QPH40190.1"/>
    <property type="molecule type" value="Genomic_DNA"/>
</dbReference>
<dbReference type="AlphaFoldDB" id="A0A7S9PZR1"/>
<accession>A0A7S9PZR1</accession>
<feature type="modified residue" description="4-aspartylphosphate" evidence="1">
    <location>
        <position position="55"/>
    </location>
</feature>
<protein>
    <submittedName>
        <fullName evidence="3">Response regulator</fullName>
    </submittedName>
</protein>